<keyword evidence="1" id="KW-1133">Transmembrane helix</keyword>
<organism evidence="2 3">
    <name type="scientific">Hwanghaeella grinnelliae</name>
    <dbReference type="NCBI Taxonomy" id="2500179"/>
    <lineage>
        <taxon>Bacteria</taxon>
        <taxon>Pseudomonadati</taxon>
        <taxon>Pseudomonadota</taxon>
        <taxon>Alphaproteobacteria</taxon>
        <taxon>Rhodospirillales</taxon>
        <taxon>Rhodospirillaceae</taxon>
        <taxon>Hwanghaeella</taxon>
    </lineage>
</organism>
<evidence type="ECO:0000313" key="2">
    <source>
        <dbReference type="EMBL" id="RVU39378.1"/>
    </source>
</evidence>
<dbReference type="AlphaFoldDB" id="A0A3S2VQP8"/>
<proteinExistence type="predicted"/>
<dbReference type="RefSeq" id="WP_127764749.1">
    <property type="nucleotide sequence ID" value="NZ_SADE01000001.1"/>
</dbReference>
<name>A0A3S2VQP8_9PROT</name>
<dbReference type="OrthoDB" id="9816293at2"/>
<dbReference type="GO" id="GO:0005886">
    <property type="term" value="C:plasma membrane"/>
    <property type="evidence" value="ECO:0007669"/>
    <property type="project" value="TreeGrafter"/>
</dbReference>
<dbReference type="Pfam" id="PF04304">
    <property type="entry name" value="DUF454"/>
    <property type="match status" value="1"/>
</dbReference>
<accession>A0A3S2VQP8</accession>
<dbReference type="PANTHER" id="PTHR35813">
    <property type="entry name" value="INNER MEMBRANE PROTEIN YBAN"/>
    <property type="match status" value="1"/>
</dbReference>
<sequence>MTDVTNQPAKVDCPLRSRIVLNALGYFFFGLGIVGMFLPVMPTTVFWILSAVCFAKSNPALYRRIVAHKRFGRGVRNLVEMGVISRRSKIAAVTGMTVAAAIVLFTVPSGIWITVALCLIGAGACFVVSRPEQVVLDKAGRS</sequence>
<feature type="transmembrane region" description="Helical" evidence="1">
    <location>
        <begin position="19"/>
        <end position="38"/>
    </location>
</feature>
<gene>
    <name evidence="2" type="ORF">EOI86_09100</name>
</gene>
<dbReference type="InterPro" id="IPR007401">
    <property type="entry name" value="DUF454"/>
</dbReference>
<dbReference type="Proteomes" id="UP000287447">
    <property type="component" value="Unassembled WGS sequence"/>
</dbReference>
<reference evidence="3" key="1">
    <citation type="submission" date="2019-01" db="EMBL/GenBank/DDBJ databases">
        <title>Gri0909 isolated from a small marine red alga.</title>
        <authorList>
            <person name="Kim J."/>
            <person name="Jeong S.E."/>
            <person name="Jeon C.O."/>
        </authorList>
    </citation>
    <scope>NUCLEOTIDE SEQUENCE [LARGE SCALE GENOMIC DNA]</scope>
    <source>
        <strain evidence="3">Gri0909</strain>
    </source>
</reference>
<feature type="transmembrane region" description="Helical" evidence="1">
    <location>
        <begin position="44"/>
        <end position="66"/>
    </location>
</feature>
<protein>
    <submittedName>
        <fullName evidence="2">DUF454 domain-containing protein</fullName>
    </submittedName>
</protein>
<evidence type="ECO:0000256" key="1">
    <source>
        <dbReference type="SAM" id="Phobius"/>
    </source>
</evidence>
<keyword evidence="1" id="KW-0812">Transmembrane</keyword>
<dbReference type="PIRSF" id="PIRSF016789">
    <property type="entry name" value="DUF454"/>
    <property type="match status" value="1"/>
</dbReference>
<keyword evidence="1" id="KW-0472">Membrane</keyword>
<evidence type="ECO:0000313" key="3">
    <source>
        <dbReference type="Proteomes" id="UP000287447"/>
    </source>
</evidence>
<dbReference type="PANTHER" id="PTHR35813:SF1">
    <property type="entry name" value="INNER MEMBRANE PROTEIN YBAN"/>
    <property type="match status" value="1"/>
</dbReference>
<feature type="transmembrane region" description="Helical" evidence="1">
    <location>
        <begin position="111"/>
        <end position="129"/>
    </location>
</feature>
<comment type="caution">
    <text evidence="2">The sequence shown here is derived from an EMBL/GenBank/DDBJ whole genome shotgun (WGS) entry which is preliminary data.</text>
</comment>
<dbReference type="EMBL" id="SADE01000001">
    <property type="protein sequence ID" value="RVU39378.1"/>
    <property type="molecule type" value="Genomic_DNA"/>
</dbReference>
<feature type="transmembrane region" description="Helical" evidence="1">
    <location>
        <begin position="87"/>
        <end position="105"/>
    </location>
</feature>
<keyword evidence="3" id="KW-1185">Reference proteome</keyword>